<name>A0A0E9QUR0_ANGAN</name>
<dbReference type="AlphaFoldDB" id="A0A0E9QUR0"/>
<protein>
    <submittedName>
        <fullName evidence="1">Uncharacterized protein</fullName>
    </submittedName>
</protein>
<reference evidence="1" key="2">
    <citation type="journal article" date="2015" name="Fish Shellfish Immunol.">
        <title>Early steps in the European eel (Anguilla anguilla)-Vibrio vulnificus interaction in the gills: Role of the RtxA13 toxin.</title>
        <authorList>
            <person name="Callol A."/>
            <person name="Pajuelo D."/>
            <person name="Ebbesson L."/>
            <person name="Teles M."/>
            <person name="MacKenzie S."/>
            <person name="Amaro C."/>
        </authorList>
    </citation>
    <scope>NUCLEOTIDE SEQUENCE</scope>
</reference>
<sequence>MSFRHIHAEYQACPLSMVSHALV</sequence>
<organism evidence="1">
    <name type="scientific">Anguilla anguilla</name>
    <name type="common">European freshwater eel</name>
    <name type="synonym">Muraena anguilla</name>
    <dbReference type="NCBI Taxonomy" id="7936"/>
    <lineage>
        <taxon>Eukaryota</taxon>
        <taxon>Metazoa</taxon>
        <taxon>Chordata</taxon>
        <taxon>Craniata</taxon>
        <taxon>Vertebrata</taxon>
        <taxon>Euteleostomi</taxon>
        <taxon>Actinopterygii</taxon>
        <taxon>Neopterygii</taxon>
        <taxon>Teleostei</taxon>
        <taxon>Anguilliformes</taxon>
        <taxon>Anguillidae</taxon>
        <taxon>Anguilla</taxon>
    </lineage>
</organism>
<evidence type="ECO:0000313" key="1">
    <source>
        <dbReference type="EMBL" id="JAH20574.1"/>
    </source>
</evidence>
<accession>A0A0E9QUR0</accession>
<reference evidence="1" key="1">
    <citation type="submission" date="2014-11" db="EMBL/GenBank/DDBJ databases">
        <authorList>
            <person name="Amaro Gonzalez C."/>
        </authorList>
    </citation>
    <scope>NUCLEOTIDE SEQUENCE</scope>
</reference>
<dbReference type="EMBL" id="GBXM01088003">
    <property type="protein sequence ID" value="JAH20574.1"/>
    <property type="molecule type" value="Transcribed_RNA"/>
</dbReference>
<proteinExistence type="predicted"/>